<feature type="region of interest" description="Disordered" evidence="1">
    <location>
        <begin position="98"/>
        <end position="122"/>
    </location>
</feature>
<dbReference type="EMBL" id="CP046172">
    <property type="protein sequence ID" value="QIS09193.1"/>
    <property type="molecule type" value="Genomic_DNA"/>
</dbReference>
<gene>
    <name evidence="2" type="ORF">F5544_06410</name>
</gene>
<dbReference type="RefSeq" id="WP_167472334.1">
    <property type="nucleotide sequence ID" value="NZ_CP046172.1"/>
</dbReference>
<organism evidence="2 3">
    <name type="scientific">Nocardia arthritidis</name>
    <dbReference type="NCBI Taxonomy" id="228602"/>
    <lineage>
        <taxon>Bacteria</taxon>
        <taxon>Bacillati</taxon>
        <taxon>Actinomycetota</taxon>
        <taxon>Actinomycetes</taxon>
        <taxon>Mycobacteriales</taxon>
        <taxon>Nocardiaceae</taxon>
        <taxon>Nocardia</taxon>
    </lineage>
</organism>
<protein>
    <submittedName>
        <fullName evidence="2">Uncharacterized protein</fullName>
    </submittedName>
</protein>
<evidence type="ECO:0000313" key="2">
    <source>
        <dbReference type="EMBL" id="QIS09193.1"/>
    </source>
</evidence>
<dbReference type="AlphaFoldDB" id="A0A6G9Y809"/>
<reference evidence="2 3" key="1">
    <citation type="journal article" date="2019" name="ACS Chem. Biol.">
        <title>Identification and Mobilization of a Cryptic Antibiotic Biosynthesis Gene Locus from a Human-Pathogenic Nocardia Isolate.</title>
        <authorList>
            <person name="Herisse M."/>
            <person name="Ishida K."/>
            <person name="Porter J.L."/>
            <person name="Howden B."/>
            <person name="Hertweck C."/>
            <person name="Stinear T.P."/>
            <person name="Pidot S.J."/>
        </authorList>
    </citation>
    <scope>NUCLEOTIDE SEQUENCE [LARGE SCALE GENOMIC DNA]</scope>
    <source>
        <strain evidence="2 3">AUSMDU00012717</strain>
    </source>
</reference>
<proteinExistence type="predicted"/>
<accession>A0A6G9Y809</accession>
<dbReference type="KEGG" id="nah:F5544_06410"/>
<keyword evidence="3" id="KW-1185">Reference proteome</keyword>
<sequence length="122" mass="13605">MHPPSDQPLPADRARYGWRNWPWDKAAATANSAEAAGVQAYFDLHGYDFASDLLGTYLGNNREGYEYRISPANVQKILSSSAVKNTVQEQLDQIRTQAKNTALRDPTPSDPRGKLRAIGMRE</sequence>
<name>A0A6G9Y809_9NOCA</name>
<dbReference type="Proteomes" id="UP000503540">
    <property type="component" value="Chromosome"/>
</dbReference>
<evidence type="ECO:0000313" key="3">
    <source>
        <dbReference type="Proteomes" id="UP000503540"/>
    </source>
</evidence>
<evidence type="ECO:0000256" key="1">
    <source>
        <dbReference type="SAM" id="MobiDB-lite"/>
    </source>
</evidence>